<evidence type="ECO:0008006" key="7">
    <source>
        <dbReference type="Google" id="ProtNLM"/>
    </source>
</evidence>
<dbReference type="GO" id="GO:0016491">
    <property type="term" value="F:oxidoreductase activity"/>
    <property type="evidence" value="ECO:0007669"/>
    <property type="project" value="UniProtKB-KW"/>
</dbReference>
<dbReference type="SUPFAM" id="SSF52518">
    <property type="entry name" value="Thiamin diphosphate-binding fold (THDP-binding)"/>
    <property type="match status" value="1"/>
</dbReference>
<name>A0AA43RHX9_9ACTN</name>
<dbReference type="Gene3D" id="3.40.50.970">
    <property type="match status" value="1"/>
</dbReference>
<feature type="domain" description="Pyruvate:ferredoxin oxidoreductase core" evidence="4">
    <location>
        <begin position="264"/>
        <end position="370"/>
    </location>
</feature>
<feature type="domain" description="Pyruvate flavodoxin/ferredoxin oxidoreductase pyrimidine binding" evidence="3">
    <location>
        <begin position="18"/>
        <end position="241"/>
    </location>
</feature>
<evidence type="ECO:0000259" key="3">
    <source>
        <dbReference type="Pfam" id="PF01855"/>
    </source>
</evidence>
<evidence type="ECO:0000313" key="5">
    <source>
        <dbReference type="EMBL" id="MDO4841156.1"/>
    </source>
</evidence>
<reference evidence="5" key="1">
    <citation type="submission" date="2023-07" db="EMBL/GenBank/DDBJ databases">
        <title>Between Cages and Wild: Unraveling the Impact of Captivity on Animal Microbiomes and Antimicrobial Resistance.</title>
        <authorList>
            <person name="Schmartz G.P."/>
            <person name="Rehner J."/>
            <person name="Schuff M.J."/>
            <person name="Becker S.L."/>
            <person name="Kravczyk M."/>
            <person name="Gurevich A."/>
            <person name="Francke R."/>
            <person name="Mueller R."/>
            <person name="Keller V."/>
            <person name="Keller A."/>
        </authorList>
    </citation>
    <scope>NUCLEOTIDE SEQUENCE</scope>
    <source>
        <strain evidence="5">S12M_St_49</strain>
    </source>
</reference>
<dbReference type="FunFam" id="3.40.50.970:FF:000012">
    <property type="entry name" value="Pyruvate:ferredoxin (Flavodoxin) oxidoreductase"/>
    <property type="match status" value="1"/>
</dbReference>
<protein>
    <recommendedName>
        <fullName evidence="7">Pyruvate ferredoxin oxidoreductase</fullName>
    </recommendedName>
</protein>
<evidence type="ECO:0000313" key="6">
    <source>
        <dbReference type="Proteomes" id="UP001168575"/>
    </source>
</evidence>
<evidence type="ECO:0000256" key="2">
    <source>
        <dbReference type="ARBA" id="ARBA00023002"/>
    </source>
</evidence>
<dbReference type="GO" id="GO:0006979">
    <property type="term" value="P:response to oxidative stress"/>
    <property type="evidence" value="ECO:0007669"/>
    <property type="project" value="TreeGrafter"/>
</dbReference>
<dbReference type="PANTHER" id="PTHR32154">
    <property type="entry name" value="PYRUVATE-FLAVODOXIN OXIDOREDUCTASE-RELATED"/>
    <property type="match status" value="1"/>
</dbReference>
<dbReference type="EMBL" id="JAUMVS010000003">
    <property type="protein sequence ID" value="MDO4841156.1"/>
    <property type="molecule type" value="Genomic_DNA"/>
</dbReference>
<dbReference type="Gene3D" id="3.40.50.920">
    <property type="match status" value="1"/>
</dbReference>
<dbReference type="AlphaFoldDB" id="A0AA43RHX9"/>
<dbReference type="GO" id="GO:0000287">
    <property type="term" value="F:magnesium ion binding"/>
    <property type="evidence" value="ECO:0007669"/>
    <property type="project" value="UniProtKB-ARBA"/>
</dbReference>
<dbReference type="Pfam" id="PF17147">
    <property type="entry name" value="PFOR_II"/>
    <property type="match status" value="1"/>
</dbReference>
<dbReference type="InterPro" id="IPR009014">
    <property type="entry name" value="Transketo_C/PFOR_II"/>
</dbReference>
<dbReference type="InterPro" id="IPR050722">
    <property type="entry name" value="Pyruvate:ferred/Flavod_OxRd"/>
</dbReference>
<dbReference type="InterPro" id="IPR002880">
    <property type="entry name" value="Pyrv_Fd/Flavodoxin_OxRdtase_N"/>
</dbReference>
<dbReference type="Pfam" id="PF01855">
    <property type="entry name" value="POR_N"/>
    <property type="match status" value="1"/>
</dbReference>
<sequence>MATSKPFSATGNQMIAEAFRQVDPDVMAAYPITPQTTIVEGYAKFVANGLVHTEFVTVESEHSAMSACVGASAAGARVATATASQGLALMWEELYIASGMRLPIVMANANRALSAPINIHGDHSDVMGARDSGWIMLFAETAQEAYDNSVISFPIAEDENVHLPVMTTLDGFTTSHAMQYCVKEDDETVKNFVGDYIGTNGLLTSSEPVGHGLFANGSSYMKTRKVLRDTSRAALPIIEKYGKEWAEITGRPFDLVDCWGVEDADILVVVLGSAGGNVRHVARILREEGVKVGVIRPRVYRPFPDAKVVEAIKSVADARKCSVVVLDRADSIGGHFAPLGADVASALYAAGINVPFKNYVFGLGGLDFTEKLIRQIISEAEDLRDNGTDNGTLKFIGYMDEKGEE</sequence>
<dbReference type="PANTHER" id="PTHR32154:SF0">
    <property type="entry name" value="PYRUVATE-FLAVODOXIN OXIDOREDUCTASE-RELATED"/>
    <property type="match status" value="1"/>
</dbReference>
<comment type="similarity">
    <text evidence="1">Belongs to the pyruvate:ferredoxin/flavodoxin oxidoreductase family.</text>
</comment>
<dbReference type="InterPro" id="IPR029061">
    <property type="entry name" value="THDP-binding"/>
</dbReference>
<accession>A0AA43RHX9</accession>
<keyword evidence="6" id="KW-1185">Reference proteome</keyword>
<gene>
    <name evidence="5" type="ORF">Q3982_00560</name>
</gene>
<proteinExistence type="inferred from homology"/>
<dbReference type="SUPFAM" id="SSF52922">
    <property type="entry name" value="TK C-terminal domain-like"/>
    <property type="match status" value="1"/>
</dbReference>
<keyword evidence="2" id="KW-0560">Oxidoreductase</keyword>
<comment type="caution">
    <text evidence="5">The sequence shown here is derived from an EMBL/GenBank/DDBJ whole genome shotgun (WGS) entry which is preliminary data.</text>
</comment>
<dbReference type="InterPro" id="IPR033412">
    <property type="entry name" value="PFOR_II"/>
</dbReference>
<evidence type="ECO:0000259" key="4">
    <source>
        <dbReference type="Pfam" id="PF17147"/>
    </source>
</evidence>
<organism evidence="5 6">
    <name type="scientific">Phoenicibacter congonensis</name>
    <dbReference type="NCBI Taxonomy" id="1944646"/>
    <lineage>
        <taxon>Bacteria</taxon>
        <taxon>Bacillati</taxon>
        <taxon>Actinomycetota</taxon>
        <taxon>Coriobacteriia</taxon>
        <taxon>Eggerthellales</taxon>
        <taxon>Eggerthellaceae</taxon>
        <taxon>Phoenicibacter</taxon>
    </lineage>
</organism>
<dbReference type="CDD" id="cd07034">
    <property type="entry name" value="TPP_PYR_PFOR_IOR-alpha_like"/>
    <property type="match status" value="1"/>
</dbReference>
<evidence type="ECO:0000256" key="1">
    <source>
        <dbReference type="ARBA" id="ARBA00009032"/>
    </source>
</evidence>
<dbReference type="Proteomes" id="UP001168575">
    <property type="component" value="Unassembled WGS sequence"/>
</dbReference>